<dbReference type="PANTHER" id="PTHR37291">
    <property type="entry name" value="5-METHYLCYTOSINE-SPECIFIC RESTRICTION ENZYME B"/>
    <property type="match status" value="1"/>
</dbReference>
<evidence type="ECO:0000259" key="1">
    <source>
        <dbReference type="Pfam" id="PF07728"/>
    </source>
</evidence>
<accession>A0ABW3UMH8</accession>
<dbReference type="Pfam" id="PF07728">
    <property type="entry name" value="AAA_5"/>
    <property type="match status" value="1"/>
</dbReference>
<organism evidence="3 4">
    <name type="scientific">Paenibacillus vulneris</name>
    <dbReference type="NCBI Taxonomy" id="1133364"/>
    <lineage>
        <taxon>Bacteria</taxon>
        <taxon>Bacillati</taxon>
        <taxon>Bacillota</taxon>
        <taxon>Bacilli</taxon>
        <taxon>Bacillales</taxon>
        <taxon>Paenibacillaceae</taxon>
        <taxon>Paenibacillus</taxon>
    </lineage>
</organism>
<dbReference type="InterPro" id="IPR011704">
    <property type="entry name" value="ATPase_dyneun-rel_AAA"/>
</dbReference>
<dbReference type="Gene3D" id="3.30.920.90">
    <property type="match status" value="1"/>
</dbReference>
<sequence length="739" mass="84506">MSLPEMLSGIFRNKQKSYKMVLVLSLLDELSKQQASVVPLKDVKERFLAFYQKREQEGLVVEKPPVKSSNSWGQMTLAQLNLLIHTPIDALSSVLTIIDNGQSIGFRPEIWGEMRSDVIQELREYAEREIEDFYSKMTNHVPLSQLLSRVLAEYLTSKSQPFAKHPLGEFVRQTIPNQLRALSFIGEQYKVQGSVGQGNWADIPWIAIMDPRITSTTQFGVYVVYLFSDDMSSVYLTLAQGVTEPLKEGKKIGYQLLRDKVQEIRGMVPLDRFQKDENIQLTTKGIGEAYQVSTVAYARYEATQLPNNEDLVADLRNMLENYEAYVEAVAEGEQTPMEEDMEEEEVQLELDHLPVSNRLAQIKGYIERKGFSYPTLLLENFYLSLKTKPFVILAGISGTGKTKLVKLFAEAVGATGDNGQFSLIPVRPDWSDPSDLLGYKDLSGVFRPGRLTEILIEATKPENRNKPFFICLDEMNLARVEHYFSDILSILETQTWQNDRIQTDALVAQDLLNASGLGHFTRNLNIPDNVFIIGTVNMDETTHPFSKKVLDRANTIEFNYIELQDFPGMEEVTERAAAEAVPSSFIRMDYLQLQDAYGDHTDLIKNTTEKLVRINRILEEIHAHIGFRVRDAVCFYMVYNQRFGLMSKEQAFDLQLLQKILPRIQGSSQSIKRVLIELMLLCTNQRKSTEEMMNDASELYKPWRRYAEAPPAVYPQSARKLAYMLRRLEEDGFTSFWLS</sequence>
<gene>
    <name evidence="3" type="ORF">ACFQ4B_11605</name>
</gene>
<reference evidence="4" key="1">
    <citation type="journal article" date="2019" name="Int. J. Syst. Evol. Microbiol.">
        <title>The Global Catalogue of Microorganisms (GCM) 10K type strain sequencing project: providing services to taxonomists for standard genome sequencing and annotation.</title>
        <authorList>
            <consortium name="The Broad Institute Genomics Platform"/>
            <consortium name="The Broad Institute Genome Sequencing Center for Infectious Disease"/>
            <person name="Wu L."/>
            <person name="Ma J."/>
        </authorList>
    </citation>
    <scope>NUCLEOTIDE SEQUENCE [LARGE SCALE GENOMIC DNA]</scope>
    <source>
        <strain evidence="4">CCUG 53270</strain>
    </source>
</reference>
<feature type="domain" description="ATPase dynein-related AAA" evidence="1">
    <location>
        <begin position="391"/>
        <end position="552"/>
    </location>
</feature>
<name>A0ABW3UMH8_9BACL</name>
<dbReference type="InterPro" id="IPR052934">
    <property type="entry name" value="Methyl-DNA_Rec/Restrict_Enz"/>
</dbReference>
<evidence type="ECO:0000313" key="3">
    <source>
        <dbReference type="EMBL" id="MFD1220770.1"/>
    </source>
</evidence>
<dbReference type="Gene3D" id="3.40.50.300">
    <property type="entry name" value="P-loop containing nucleotide triphosphate hydrolases"/>
    <property type="match status" value="1"/>
</dbReference>
<dbReference type="Pfam" id="PF12102">
    <property type="entry name" value="MrcB_N"/>
    <property type="match status" value="1"/>
</dbReference>
<comment type="caution">
    <text evidence="3">The sequence shown here is derived from an EMBL/GenBank/DDBJ whole genome shotgun (WGS) entry which is preliminary data.</text>
</comment>
<dbReference type="Proteomes" id="UP001597180">
    <property type="component" value="Unassembled WGS sequence"/>
</dbReference>
<proteinExistence type="predicted"/>
<evidence type="ECO:0000313" key="4">
    <source>
        <dbReference type="Proteomes" id="UP001597180"/>
    </source>
</evidence>
<dbReference type="PANTHER" id="PTHR37291:SF1">
    <property type="entry name" value="TYPE IV METHYL-DIRECTED RESTRICTION ENZYME ECOKMCRB SUBUNIT"/>
    <property type="match status" value="1"/>
</dbReference>
<dbReference type="InterPro" id="IPR027417">
    <property type="entry name" value="P-loop_NTPase"/>
</dbReference>
<dbReference type="EMBL" id="JBHTLU010000013">
    <property type="protein sequence ID" value="MFD1220770.1"/>
    <property type="molecule type" value="Genomic_DNA"/>
</dbReference>
<dbReference type="InterPro" id="IPR021961">
    <property type="entry name" value="McrB_DNA-bd"/>
</dbReference>
<protein>
    <submittedName>
        <fullName evidence="3">MrcB family domain-containing protein</fullName>
    </submittedName>
</protein>
<keyword evidence="4" id="KW-1185">Reference proteome</keyword>
<dbReference type="RefSeq" id="WP_345587329.1">
    <property type="nucleotide sequence ID" value="NZ_BAABJG010000006.1"/>
</dbReference>
<evidence type="ECO:0000259" key="2">
    <source>
        <dbReference type="Pfam" id="PF12102"/>
    </source>
</evidence>
<feature type="domain" description="Type IV methyl-directed restriction enzyme EcoKMcrB subunit DNA-binding" evidence="2">
    <location>
        <begin position="149"/>
        <end position="326"/>
    </location>
</feature>
<dbReference type="SUPFAM" id="SSF52540">
    <property type="entry name" value="P-loop containing nucleoside triphosphate hydrolases"/>
    <property type="match status" value="1"/>
</dbReference>